<dbReference type="InterPro" id="IPR006656">
    <property type="entry name" value="Mopterin_OxRdtase"/>
</dbReference>
<dbReference type="GO" id="GO:0016020">
    <property type="term" value="C:membrane"/>
    <property type="evidence" value="ECO:0007669"/>
    <property type="project" value="TreeGrafter"/>
</dbReference>
<dbReference type="Pfam" id="PF01568">
    <property type="entry name" value="Molydop_binding"/>
    <property type="match status" value="1"/>
</dbReference>
<dbReference type="SUPFAM" id="SSF53706">
    <property type="entry name" value="Formate dehydrogenase/DMSO reductase, domains 1-3"/>
    <property type="match status" value="1"/>
</dbReference>
<dbReference type="GO" id="GO:0045333">
    <property type="term" value="P:cellular respiration"/>
    <property type="evidence" value="ECO:0007669"/>
    <property type="project" value="UniProtKB-ARBA"/>
</dbReference>
<dbReference type="PROSITE" id="PS51669">
    <property type="entry name" value="4FE4S_MOW_BIS_MGD"/>
    <property type="match status" value="1"/>
</dbReference>
<dbReference type="InterPro" id="IPR027467">
    <property type="entry name" value="MopterinOxRdtase_cofactor_BS"/>
</dbReference>
<dbReference type="Pfam" id="PF00384">
    <property type="entry name" value="Molybdopterin"/>
    <property type="match status" value="1"/>
</dbReference>
<comment type="caution">
    <text evidence="12">The sequence shown here is derived from an EMBL/GenBank/DDBJ whole genome shotgun (WGS) entry which is preliminary data.</text>
</comment>
<dbReference type="GO" id="GO:0043546">
    <property type="term" value="F:molybdopterin cofactor binding"/>
    <property type="evidence" value="ECO:0007669"/>
    <property type="project" value="InterPro"/>
</dbReference>
<dbReference type="CDD" id="cd02754">
    <property type="entry name" value="MopB_Nitrate-R-NapA-like"/>
    <property type="match status" value="1"/>
</dbReference>
<dbReference type="InterPro" id="IPR006657">
    <property type="entry name" value="MoPterin_dinucl-bd_dom"/>
</dbReference>
<gene>
    <name evidence="12" type="ORF">A2151_08035</name>
</gene>
<dbReference type="SUPFAM" id="SSF50692">
    <property type="entry name" value="ADC-like"/>
    <property type="match status" value="1"/>
</dbReference>
<keyword evidence="10" id="KW-0534">Nitrate assimilation</keyword>
<dbReference type="Pfam" id="PF04324">
    <property type="entry name" value="Fer2_BFD"/>
    <property type="match status" value="1"/>
</dbReference>
<dbReference type="GO" id="GO:1990204">
    <property type="term" value="C:oxidoreductase complex"/>
    <property type="evidence" value="ECO:0007669"/>
    <property type="project" value="UniProtKB-ARBA"/>
</dbReference>
<proteinExistence type="inferred from homology"/>
<dbReference type="EMBL" id="MFSU01000057">
    <property type="protein sequence ID" value="OGI47409.1"/>
    <property type="molecule type" value="Genomic_DNA"/>
</dbReference>
<evidence type="ECO:0000256" key="9">
    <source>
        <dbReference type="ARBA" id="ARBA00023014"/>
    </source>
</evidence>
<dbReference type="STRING" id="1817760.A2151_08035"/>
<dbReference type="SMART" id="SM00926">
    <property type="entry name" value="Molybdop_Fe4S4"/>
    <property type="match status" value="1"/>
</dbReference>
<evidence type="ECO:0000256" key="10">
    <source>
        <dbReference type="ARBA" id="ARBA00023063"/>
    </source>
</evidence>
<feature type="domain" description="4Fe-4S Mo/W bis-MGD-type" evidence="11">
    <location>
        <begin position="3"/>
        <end position="59"/>
    </location>
</feature>
<dbReference type="InterPro" id="IPR007419">
    <property type="entry name" value="BFD-like_2Fe2S-bd_dom"/>
</dbReference>
<reference evidence="12 13" key="1">
    <citation type="journal article" date="2016" name="Nat. Commun.">
        <title>Thousands of microbial genomes shed light on interconnected biogeochemical processes in an aquifer system.</title>
        <authorList>
            <person name="Anantharaman K."/>
            <person name="Brown C.T."/>
            <person name="Hug L.A."/>
            <person name="Sharon I."/>
            <person name="Castelle C.J."/>
            <person name="Probst A.J."/>
            <person name="Thomas B.C."/>
            <person name="Singh A."/>
            <person name="Wilkins M.J."/>
            <person name="Karaoz U."/>
            <person name="Brodie E.L."/>
            <person name="Williams K.H."/>
            <person name="Hubbard S.S."/>
            <person name="Banfield J.F."/>
        </authorList>
    </citation>
    <scope>NUCLEOTIDE SEQUENCE [LARGE SCALE GENOMIC DNA]</scope>
</reference>
<dbReference type="InterPro" id="IPR009010">
    <property type="entry name" value="Asp_de-COase-like_dom_sf"/>
</dbReference>
<comment type="similarity">
    <text evidence="3">Belongs to the prokaryotic molybdopterin-containing oxidoreductase family. NasA/NapA/NarB subfamily.</text>
</comment>
<evidence type="ECO:0000256" key="6">
    <source>
        <dbReference type="ARBA" id="ARBA00022723"/>
    </source>
</evidence>
<comment type="cofactor">
    <cofactor evidence="1">
        <name>Mo-bis(molybdopterin guanine dinucleotide)</name>
        <dbReference type="ChEBI" id="CHEBI:60539"/>
    </cofactor>
</comment>
<dbReference type="InterPro" id="IPR006963">
    <property type="entry name" value="Mopterin_OxRdtase_4Fe-4S_dom"/>
</dbReference>
<evidence type="ECO:0000256" key="4">
    <source>
        <dbReference type="ARBA" id="ARBA00022485"/>
    </source>
</evidence>
<sequence>MTDTETRTTCPYCGVGCGVLARVESDGGVSVRGDPEHPANLGRLCSKGSALGDTFDSSSRLLHPLVHGQRATWDAALGLVAGRLRAVLDRHGPEAVAFYVSGQLLTEDYYVANKLMKGFIGGANIDTNSRLCMASAVAGHKRAFGTDTVPGCYEDIERAKLVVLVGSNAAWCHPVLYQRLVQAKKDHPELRVVLIDPRRTASADIADAHLALRPGTDAVLFNGLLVHLADHDETNPLFVEPHTEGLDDALACARAGSPDIEGVARACGLGPAQVAEFFALFARTERVVTLFSQGVNQSSSGTDKVNSIINCHLLTGRIGRPGMGPFSLTGQPNAMGGREVGGLANQLAAHFELDFPAHRALVQEFWRAPTIASRPGLKAVDLFRAVEAGGIKVLWIMATNPAVSLPDSAQARRALEQCELVIVSDCVRHTDTTRYAHVLLPALGWGEKDGTVTNSERRISRQRAFLPPPGEARPDWWMVCEVAKRLGFERAFDYANAAAIFREHAALSAVANGGTRAFDLSGLADLSDEAYAALAPLQWPVTARQSKGTARLFGDGGFFTASGRGRFVAVTPRPPAHATNKDFPLALNTGRVRDHWHTLTRTGLSARLSAHTHEPYVEIHPDDARPLGLAEGTLARIESVWGRASARVRVADSVRPGTVFAPMHWNDQFTNAGCIGRAVNPATDPISGEPEFKHTPVRLVPQKPAWYGFLLSRRRLNAGGASYWAMARGRGLWRYELAGDDLPQDWAAAARAALCAHDEKVEWIEYFDTAVRRYRAARLTDGQLESCIFIGPDPQLPPREWLAGLFALNQLDAPTRAGLLTGTPPKGAPDAGRPICACFGVGEKTLRAAIAGGCASVEAIGARLKAGTHCGSCVPEIKALLARDGGAKGESRIAFRR</sequence>
<organism evidence="12 13">
    <name type="scientific">Candidatus Muproteobacteria bacterium RBG_16_65_34</name>
    <dbReference type="NCBI Taxonomy" id="1817760"/>
    <lineage>
        <taxon>Bacteria</taxon>
        <taxon>Pseudomonadati</taxon>
        <taxon>Pseudomonadota</taxon>
        <taxon>Candidatus Muproteobacteria</taxon>
    </lineage>
</organism>
<dbReference type="InterPro" id="IPR041957">
    <property type="entry name" value="CT_Nitrate-R-NapA-like"/>
</dbReference>
<evidence type="ECO:0000256" key="1">
    <source>
        <dbReference type="ARBA" id="ARBA00001942"/>
    </source>
</evidence>
<protein>
    <submittedName>
        <fullName evidence="12">Nitrate reductase</fullName>
    </submittedName>
</protein>
<evidence type="ECO:0000259" key="11">
    <source>
        <dbReference type="PROSITE" id="PS51669"/>
    </source>
</evidence>
<dbReference type="Gene3D" id="2.40.40.20">
    <property type="match status" value="1"/>
</dbReference>
<dbReference type="PANTHER" id="PTHR43105:SF9">
    <property type="entry name" value="NADPH-FE(3+) OXIDOREDUCTASE SUBUNIT ALPHA"/>
    <property type="match status" value="1"/>
</dbReference>
<dbReference type="GO" id="GO:0042128">
    <property type="term" value="P:nitrate assimilation"/>
    <property type="evidence" value="ECO:0007669"/>
    <property type="project" value="UniProtKB-KW"/>
</dbReference>
<evidence type="ECO:0000256" key="2">
    <source>
        <dbReference type="ARBA" id="ARBA00001966"/>
    </source>
</evidence>
<evidence type="ECO:0000256" key="7">
    <source>
        <dbReference type="ARBA" id="ARBA00023002"/>
    </source>
</evidence>
<name>A0A1F6TQS0_9PROT</name>
<keyword evidence="4" id="KW-0004">4Fe-4S</keyword>
<dbReference type="PANTHER" id="PTHR43105">
    <property type="entry name" value="RESPIRATORY NITRATE REDUCTASE"/>
    <property type="match status" value="1"/>
</dbReference>
<dbReference type="Gene3D" id="3.40.50.740">
    <property type="match status" value="1"/>
</dbReference>
<dbReference type="GO" id="GO:0016491">
    <property type="term" value="F:oxidoreductase activity"/>
    <property type="evidence" value="ECO:0007669"/>
    <property type="project" value="UniProtKB-KW"/>
</dbReference>
<dbReference type="GO" id="GO:0051539">
    <property type="term" value="F:4 iron, 4 sulfur cluster binding"/>
    <property type="evidence" value="ECO:0007669"/>
    <property type="project" value="UniProtKB-KW"/>
</dbReference>
<dbReference type="GO" id="GO:0046872">
    <property type="term" value="F:metal ion binding"/>
    <property type="evidence" value="ECO:0007669"/>
    <property type="project" value="UniProtKB-KW"/>
</dbReference>
<keyword evidence="7" id="KW-0560">Oxidoreductase</keyword>
<evidence type="ECO:0000313" key="12">
    <source>
        <dbReference type="EMBL" id="OGI47409.1"/>
    </source>
</evidence>
<dbReference type="Gene3D" id="3.40.228.10">
    <property type="entry name" value="Dimethylsulfoxide Reductase, domain 2"/>
    <property type="match status" value="1"/>
</dbReference>
<dbReference type="PROSITE" id="PS00551">
    <property type="entry name" value="MOLYBDOPTERIN_PROK_1"/>
    <property type="match status" value="1"/>
</dbReference>
<evidence type="ECO:0000313" key="13">
    <source>
        <dbReference type="Proteomes" id="UP000178885"/>
    </source>
</evidence>
<comment type="cofactor">
    <cofactor evidence="2">
        <name>[4Fe-4S] cluster</name>
        <dbReference type="ChEBI" id="CHEBI:49883"/>
    </cofactor>
</comment>
<dbReference type="Gene3D" id="2.20.25.90">
    <property type="entry name" value="ADC-like domains"/>
    <property type="match status" value="1"/>
</dbReference>
<evidence type="ECO:0000256" key="3">
    <source>
        <dbReference type="ARBA" id="ARBA00008747"/>
    </source>
</evidence>
<dbReference type="InterPro" id="IPR041854">
    <property type="entry name" value="BFD-like_2Fe2S-bd_dom_sf"/>
</dbReference>
<dbReference type="Gene3D" id="1.10.10.1100">
    <property type="entry name" value="BFD-like [2Fe-2S]-binding domain"/>
    <property type="match status" value="1"/>
</dbReference>
<dbReference type="CDD" id="cd02791">
    <property type="entry name" value="MopB_CT_Nitrate-R-NapA-like"/>
    <property type="match status" value="1"/>
</dbReference>
<dbReference type="InterPro" id="IPR050123">
    <property type="entry name" value="Prok_molybdopt-oxidoreductase"/>
</dbReference>
<keyword evidence="8" id="KW-0408">Iron</keyword>
<keyword evidence="6" id="KW-0479">Metal-binding</keyword>
<dbReference type="Proteomes" id="UP000178885">
    <property type="component" value="Unassembled WGS sequence"/>
</dbReference>
<dbReference type="AlphaFoldDB" id="A0A1F6TQS0"/>
<evidence type="ECO:0000256" key="5">
    <source>
        <dbReference type="ARBA" id="ARBA00022505"/>
    </source>
</evidence>
<keyword evidence="5" id="KW-0500">Molybdenum</keyword>
<keyword evidence="9" id="KW-0411">Iron-sulfur</keyword>
<accession>A0A1F6TQS0</accession>
<evidence type="ECO:0000256" key="8">
    <source>
        <dbReference type="ARBA" id="ARBA00023004"/>
    </source>
</evidence>
<dbReference type="Pfam" id="PF04879">
    <property type="entry name" value="Molybdop_Fe4S4"/>
    <property type="match status" value="1"/>
</dbReference>